<evidence type="ECO:0000313" key="1">
    <source>
        <dbReference type="EMBL" id="TXJ27869.1"/>
    </source>
</evidence>
<accession>A0AB38Q2H6</accession>
<reference evidence="1" key="2">
    <citation type="submission" date="2019-01" db="EMBL/GenBank/DDBJ databases">
        <authorList>
            <person name="Thorell K."/>
        </authorList>
    </citation>
    <scope>NUCLEOTIDE SEQUENCE</scope>
    <source>
        <strain evidence="1">PC4597II</strain>
        <strain evidence="2">PC5099IV</strain>
    </source>
</reference>
<gene>
    <name evidence="2" type="ORF">EPJ71_05860</name>
    <name evidence="1" type="ORF">EPJ73_02465</name>
</gene>
<dbReference type="AlphaFoldDB" id="A0AB38Q2H6"/>
<dbReference type="RefSeq" id="WP_147557559.1">
    <property type="nucleotide sequence ID" value="NZ_SAXV01000014.1"/>
</dbReference>
<sequence>MIKVIALKQQKNKEIELFTATLKPLKKREMRLFLKHNNNMVSDLQDAIKGYKKHRRPQADKEGE</sequence>
<evidence type="ECO:0000313" key="4">
    <source>
        <dbReference type="Proteomes" id="UP000324336"/>
    </source>
</evidence>
<comment type="caution">
    <text evidence="1">The sequence shown here is derived from an EMBL/GenBank/DDBJ whole genome shotgun (WGS) entry which is preliminary data.</text>
</comment>
<organism evidence="1 4">
    <name type="scientific">Brachyspira aalborgi</name>
    <dbReference type="NCBI Taxonomy" id="29522"/>
    <lineage>
        <taxon>Bacteria</taxon>
        <taxon>Pseudomonadati</taxon>
        <taxon>Spirochaetota</taxon>
        <taxon>Spirochaetia</taxon>
        <taxon>Brachyspirales</taxon>
        <taxon>Brachyspiraceae</taxon>
        <taxon>Brachyspira</taxon>
    </lineage>
</organism>
<name>A0AB38Q2H6_9SPIR</name>
<dbReference type="EMBL" id="SAYA01000003">
    <property type="protein sequence ID" value="TXJ27869.1"/>
    <property type="molecule type" value="Genomic_DNA"/>
</dbReference>
<protein>
    <submittedName>
        <fullName evidence="1">Uncharacterized protein</fullName>
    </submittedName>
</protein>
<evidence type="ECO:0000313" key="3">
    <source>
        <dbReference type="Proteomes" id="UP000322659"/>
    </source>
</evidence>
<evidence type="ECO:0000313" key="2">
    <source>
        <dbReference type="EMBL" id="TXJ33056.1"/>
    </source>
</evidence>
<keyword evidence="3" id="KW-1185">Reference proteome</keyword>
<reference evidence="3 4" key="1">
    <citation type="journal article" date="1992" name="Lakartidningen">
        <title>[Penicillin V and not amoxicillin is the first choice preparation in acute otitis].</title>
        <authorList>
            <person name="Kamme C."/>
            <person name="Lundgren K."/>
            <person name="Prellner K."/>
        </authorList>
    </citation>
    <scope>NUCLEOTIDE SEQUENCE [LARGE SCALE GENOMIC DNA]</scope>
    <source>
        <strain evidence="1 4">PC4597II</strain>
        <strain evidence="2 3">PC5099IV</strain>
    </source>
</reference>
<dbReference type="Proteomes" id="UP000322659">
    <property type="component" value="Unassembled WGS sequence"/>
</dbReference>
<dbReference type="Proteomes" id="UP000324336">
    <property type="component" value="Unassembled WGS sequence"/>
</dbReference>
<proteinExistence type="predicted"/>
<dbReference type="EMBL" id="SAXZ01000010">
    <property type="protein sequence ID" value="TXJ33056.1"/>
    <property type="molecule type" value="Genomic_DNA"/>
</dbReference>